<evidence type="ECO:0000256" key="3">
    <source>
        <dbReference type="SAM" id="SignalP"/>
    </source>
</evidence>
<evidence type="ECO:0000256" key="1">
    <source>
        <dbReference type="SAM" id="MobiDB-lite"/>
    </source>
</evidence>
<dbReference type="EMBL" id="POTW01000067">
    <property type="protein sequence ID" value="PZF81067.1"/>
    <property type="molecule type" value="Genomic_DNA"/>
</dbReference>
<keyword evidence="2" id="KW-0472">Membrane</keyword>
<proteinExistence type="predicted"/>
<dbReference type="AlphaFoldDB" id="A0A2W2BZH2"/>
<keyword evidence="6" id="KW-1185">Reference proteome</keyword>
<protein>
    <submittedName>
        <fullName evidence="5">DUF4349 domain-containing protein</fullName>
    </submittedName>
</protein>
<accession>A0A2W2BZH2</accession>
<feature type="compositionally biased region" description="Low complexity" evidence="1">
    <location>
        <begin position="29"/>
        <end position="47"/>
    </location>
</feature>
<keyword evidence="2" id="KW-1133">Transmembrane helix</keyword>
<evidence type="ECO:0000313" key="6">
    <source>
        <dbReference type="Proteomes" id="UP000248764"/>
    </source>
</evidence>
<feature type="transmembrane region" description="Helical" evidence="2">
    <location>
        <begin position="262"/>
        <end position="287"/>
    </location>
</feature>
<evidence type="ECO:0000256" key="2">
    <source>
        <dbReference type="SAM" id="Phobius"/>
    </source>
</evidence>
<dbReference type="Pfam" id="PF14257">
    <property type="entry name" value="DUF4349"/>
    <property type="match status" value="1"/>
</dbReference>
<organism evidence="5 6">
    <name type="scientific">Jiangella anatolica</name>
    <dbReference type="NCBI Taxonomy" id="2670374"/>
    <lineage>
        <taxon>Bacteria</taxon>
        <taxon>Bacillati</taxon>
        <taxon>Actinomycetota</taxon>
        <taxon>Actinomycetes</taxon>
        <taxon>Jiangellales</taxon>
        <taxon>Jiangellaceae</taxon>
        <taxon>Jiangella</taxon>
    </lineage>
</organism>
<feature type="compositionally biased region" description="Acidic residues" evidence="1">
    <location>
        <begin position="48"/>
        <end position="60"/>
    </location>
</feature>
<keyword evidence="3" id="KW-0732">Signal</keyword>
<evidence type="ECO:0000259" key="4">
    <source>
        <dbReference type="Pfam" id="PF14257"/>
    </source>
</evidence>
<keyword evidence="2" id="KW-0812">Transmembrane</keyword>
<gene>
    <name evidence="5" type="ORF">C1I92_22855</name>
</gene>
<comment type="caution">
    <text evidence="5">The sequence shown here is derived from an EMBL/GenBank/DDBJ whole genome shotgun (WGS) entry which is preliminary data.</text>
</comment>
<dbReference type="RefSeq" id="WP_111256961.1">
    <property type="nucleotide sequence ID" value="NZ_POTW01000067.1"/>
</dbReference>
<feature type="region of interest" description="Disordered" evidence="1">
    <location>
        <begin position="29"/>
        <end position="61"/>
    </location>
</feature>
<evidence type="ECO:0000313" key="5">
    <source>
        <dbReference type="EMBL" id="PZF81067.1"/>
    </source>
</evidence>
<feature type="signal peptide" evidence="3">
    <location>
        <begin position="1"/>
        <end position="20"/>
    </location>
</feature>
<name>A0A2W2BZH2_9ACTN</name>
<dbReference type="Proteomes" id="UP000248764">
    <property type="component" value="Unassembled WGS sequence"/>
</dbReference>
<dbReference type="InterPro" id="IPR025645">
    <property type="entry name" value="DUF4349"/>
</dbReference>
<reference evidence="5 6" key="1">
    <citation type="submission" date="2018-01" db="EMBL/GenBank/DDBJ databases">
        <title>Draft genome sequence of Jiangella sp. GTF31.</title>
        <authorList>
            <person name="Sahin N."/>
            <person name="Ay H."/>
            <person name="Saygin H."/>
        </authorList>
    </citation>
    <scope>NUCLEOTIDE SEQUENCE [LARGE SCALE GENOMIC DNA]</scope>
    <source>
        <strain evidence="5 6">GTF31</strain>
    </source>
</reference>
<sequence length="306" mass="31001">MKRRTMFGTTITLLAALALAGCGGAADSDSGGDAANSAADAPAPEAPAEGDGEAAAEGDDQAGGGVIAGVASMLTDRSIVYTVDLSIGTDDVLGAANQAAAIATAAGGFVADERVDGSWQADLTLRIPSDAHQDAVTELEALGEVTGRNRGAEDVTQEVVDVESRIESQRASIARIRDLLAQAAQLDDVVSIEAELASREADLDSLLSRQEQLAGQTALATVTVHLYEDRDAPPPPEEDDDRGFLAGLAGGWDAFVAIGGGFLTALGAVLPFAALAALVGVPAYLLLRRRRGQPAAPAPVPGPPAA</sequence>
<dbReference type="PROSITE" id="PS51257">
    <property type="entry name" value="PROKAR_LIPOPROTEIN"/>
    <property type="match status" value="1"/>
</dbReference>
<feature type="domain" description="DUF4349" evidence="4">
    <location>
        <begin position="77"/>
        <end position="282"/>
    </location>
</feature>
<feature type="chain" id="PRO_5038444452" evidence="3">
    <location>
        <begin position="21"/>
        <end position="306"/>
    </location>
</feature>